<evidence type="ECO:0000313" key="2">
    <source>
        <dbReference type="EMBL" id="GCC51513.1"/>
    </source>
</evidence>
<dbReference type="OrthoDB" id="981921at2"/>
<accession>A0A401U9C3</accession>
<evidence type="ECO:0000313" key="3">
    <source>
        <dbReference type="Proteomes" id="UP000288227"/>
    </source>
</evidence>
<reference evidence="2 3" key="1">
    <citation type="submission" date="2018-11" db="EMBL/GenBank/DDBJ databases">
        <title>Chryseotalea sanarue gen. nov., sp., nov., a member of the family Cytophagaceae, isolated from a brackish lake in Hamamatsu Japan.</title>
        <authorList>
            <person name="Maejima Y."/>
            <person name="Iino T."/>
            <person name="Muraguchi Y."/>
            <person name="Fukuda K."/>
            <person name="Ohkuma M."/>
            <person name="Moriuchi R."/>
            <person name="Dohra H."/>
            <person name="Kimbara K."/>
            <person name="Shintani M."/>
        </authorList>
    </citation>
    <scope>NUCLEOTIDE SEQUENCE [LARGE SCALE GENOMIC DNA]</scope>
    <source>
        <strain evidence="2 3">Ys</strain>
    </source>
</reference>
<protein>
    <submittedName>
        <fullName evidence="2">DUF4296 domain-containing protein</fullName>
    </submittedName>
</protein>
<gene>
    <name evidence="2" type="ORF">SanaruYs_17380</name>
</gene>
<dbReference type="Proteomes" id="UP000288227">
    <property type="component" value="Unassembled WGS sequence"/>
</dbReference>
<keyword evidence="3" id="KW-1185">Reference proteome</keyword>
<dbReference type="RefSeq" id="WP_160118618.1">
    <property type="nucleotide sequence ID" value="NZ_BHXQ01000003.1"/>
</dbReference>
<proteinExistence type="predicted"/>
<sequence length="109" mass="12639">MSLFILACSNEKKPERLLSEAEMTRVIIEIYINEERINRMNLRRDSAEKIFSLAKPIIFEKIGVSDTLFRESLTYYAANPVALEKIYAVVVDSLNLMEQRLTVKPEEVQ</sequence>
<organism evidence="2 3">
    <name type="scientific">Chryseotalea sanaruensis</name>
    <dbReference type="NCBI Taxonomy" id="2482724"/>
    <lineage>
        <taxon>Bacteria</taxon>
        <taxon>Pseudomonadati</taxon>
        <taxon>Bacteroidota</taxon>
        <taxon>Cytophagia</taxon>
        <taxon>Cytophagales</taxon>
        <taxon>Chryseotaleaceae</taxon>
        <taxon>Chryseotalea</taxon>
    </lineage>
</organism>
<dbReference type="AlphaFoldDB" id="A0A401U9C3"/>
<comment type="caution">
    <text evidence="2">The sequence shown here is derived from an EMBL/GenBank/DDBJ whole genome shotgun (WGS) entry which is preliminary data.</text>
</comment>
<feature type="domain" description="DUF4296" evidence="1">
    <location>
        <begin position="14"/>
        <end position="96"/>
    </location>
</feature>
<dbReference type="Pfam" id="PF14129">
    <property type="entry name" value="DUF4296"/>
    <property type="match status" value="1"/>
</dbReference>
<dbReference type="EMBL" id="BHXQ01000003">
    <property type="protein sequence ID" value="GCC51513.1"/>
    <property type="molecule type" value="Genomic_DNA"/>
</dbReference>
<evidence type="ECO:0000259" key="1">
    <source>
        <dbReference type="Pfam" id="PF14129"/>
    </source>
</evidence>
<dbReference type="InterPro" id="IPR025381">
    <property type="entry name" value="DUF4296"/>
</dbReference>
<name>A0A401U9C3_9BACT</name>